<gene>
    <name evidence="1" type="ORF">PM10SUCC1_06160</name>
</gene>
<dbReference type="EMBL" id="BSDY01000002">
    <property type="protein sequence ID" value="GLI55101.1"/>
    <property type="molecule type" value="Genomic_DNA"/>
</dbReference>
<sequence length="87" mass="10227">MREKLVSSLIDAFDHKGLKVVEEGDTLKTNEVRYEFIGEDVIQLNYRDCPHTKIVESIEGFKLFVPYIDLKCDYGIKDDDHCLWIKF</sequence>
<comment type="caution">
    <text evidence="1">The sequence shown here is derived from an EMBL/GenBank/DDBJ whole genome shotgun (WGS) entry which is preliminary data.</text>
</comment>
<accession>A0A9W6GJW5</accession>
<name>A0A9W6GJW5_9FUSO</name>
<proteinExistence type="predicted"/>
<dbReference type="RefSeq" id="WP_281833353.1">
    <property type="nucleotide sequence ID" value="NZ_BSDY01000002.1"/>
</dbReference>
<keyword evidence="2" id="KW-1185">Reference proteome</keyword>
<dbReference type="Proteomes" id="UP001144471">
    <property type="component" value="Unassembled WGS sequence"/>
</dbReference>
<evidence type="ECO:0000313" key="2">
    <source>
        <dbReference type="Proteomes" id="UP001144471"/>
    </source>
</evidence>
<reference evidence="1" key="1">
    <citation type="submission" date="2022-12" db="EMBL/GenBank/DDBJ databases">
        <title>Reference genome sequencing for broad-spectrum identification of bacterial and archaeal isolates by mass spectrometry.</title>
        <authorList>
            <person name="Sekiguchi Y."/>
            <person name="Tourlousse D.M."/>
        </authorList>
    </citation>
    <scope>NUCLEOTIDE SEQUENCE</scope>
    <source>
        <strain evidence="1">10succ1</strain>
    </source>
</reference>
<evidence type="ECO:0000313" key="1">
    <source>
        <dbReference type="EMBL" id="GLI55101.1"/>
    </source>
</evidence>
<organism evidence="1 2">
    <name type="scientific">Propionigenium maris DSM 9537</name>
    <dbReference type="NCBI Taxonomy" id="1123000"/>
    <lineage>
        <taxon>Bacteria</taxon>
        <taxon>Fusobacteriati</taxon>
        <taxon>Fusobacteriota</taxon>
        <taxon>Fusobacteriia</taxon>
        <taxon>Fusobacteriales</taxon>
        <taxon>Fusobacteriaceae</taxon>
        <taxon>Propionigenium</taxon>
    </lineage>
</organism>
<dbReference type="AlphaFoldDB" id="A0A9W6GJW5"/>
<protein>
    <submittedName>
        <fullName evidence="1">Uncharacterized protein</fullName>
    </submittedName>
</protein>